<dbReference type="PANTHER" id="PTHR45527:SF14">
    <property type="entry name" value="PLIPASTATIN SYNTHASE SUBUNIT B"/>
    <property type="match status" value="1"/>
</dbReference>
<feature type="non-terminal residue" evidence="4">
    <location>
        <position position="287"/>
    </location>
</feature>
<dbReference type="EMBL" id="NSCI01000095">
    <property type="protein sequence ID" value="RAW81456.1"/>
    <property type="molecule type" value="Genomic_DNA"/>
</dbReference>
<dbReference type="PRINTS" id="PR00154">
    <property type="entry name" value="AMPBINDING"/>
</dbReference>
<dbReference type="GO" id="GO:0005829">
    <property type="term" value="C:cytosol"/>
    <property type="evidence" value="ECO:0007669"/>
    <property type="project" value="TreeGrafter"/>
</dbReference>
<dbReference type="AlphaFoldDB" id="A0A329VA87"/>
<dbReference type="GO" id="GO:0031177">
    <property type="term" value="F:phosphopantetheine binding"/>
    <property type="evidence" value="ECO:0007669"/>
    <property type="project" value="TreeGrafter"/>
</dbReference>
<organism evidence="4 5">
    <name type="scientific">Photorhabdus laumondii subsp. clarkei</name>
    <dbReference type="NCBI Taxonomy" id="2029685"/>
    <lineage>
        <taxon>Bacteria</taxon>
        <taxon>Pseudomonadati</taxon>
        <taxon>Pseudomonadota</taxon>
        <taxon>Gammaproteobacteria</taxon>
        <taxon>Enterobacterales</taxon>
        <taxon>Morganellaceae</taxon>
        <taxon>Photorhabdus</taxon>
    </lineage>
</organism>
<reference evidence="4 5" key="1">
    <citation type="journal article" date="2018" name="Int. J. Syst. Evol. Microbiol.">
        <title>Whole-genome-based revisit of Photorhabdus phylogeny: proposal for the elevation of most Photorhabdus subspecies to the species level and description of one novel species Photorhabdus bodei sp. nov., and one novel subspecies Photorhabdus laumondii subsp. clarkei subsp. nov.</title>
        <authorList>
            <person name="Machado R.A.R."/>
            <person name="Wuthrich D."/>
            <person name="Kuhnert P."/>
            <person name="Arce C.C.M."/>
            <person name="Thonen L."/>
            <person name="Ruiz C."/>
            <person name="Zhang X."/>
            <person name="Robert C.A.M."/>
            <person name="Karimi J."/>
            <person name="Kamali S."/>
            <person name="Ma J."/>
            <person name="Bruggmann R."/>
            <person name="Erb M."/>
        </authorList>
    </citation>
    <scope>NUCLEOTIDE SEQUENCE [LARGE SCALE GENOMIC DNA]</scope>
    <source>
        <strain evidence="4 5">BOJ-47</strain>
    </source>
</reference>
<dbReference type="InterPro" id="IPR020459">
    <property type="entry name" value="AMP-binding"/>
</dbReference>
<evidence type="ECO:0000256" key="1">
    <source>
        <dbReference type="ARBA" id="ARBA00001957"/>
    </source>
</evidence>
<dbReference type="GO" id="GO:0044550">
    <property type="term" value="P:secondary metabolite biosynthetic process"/>
    <property type="evidence" value="ECO:0007669"/>
    <property type="project" value="TreeGrafter"/>
</dbReference>
<dbReference type="Proteomes" id="UP000250870">
    <property type="component" value="Unassembled WGS sequence"/>
</dbReference>
<keyword evidence="2" id="KW-0596">Phosphopantetheine</keyword>
<protein>
    <submittedName>
        <fullName evidence="4">Non-ribosomal peptide synthetase</fullName>
    </submittedName>
</protein>
<proteinExistence type="predicted"/>
<dbReference type="PANTHER" id="PTHR45527">
    <property type="entry name" value="NONRIBOSOMAL PEPTIDE SYNTHETASE"/>
    <property type="match status" value="1"/>
</dbReference>
<comment type="cofactor">
    <cofactor evidence="1">
        <name>pantetheine 4'-phosphate</name>
        <dbReference type="ChEBI" id="CHEBI:47942"/>
    </cofactor>
</comment>
<sequence>LKAGGAYVPLDPVYTGERLTHILTDAAPAILLADKVGRDALGEDALAGLTVLDPNSLPDQPDSNPQVPGLTAQHLAYVIYTSGSTGTPKGVMVEHRHILRLFDATESWYRFNRQDIWCLFHSIAFDFSVWELWGALRYGAKLVLVPHAIARSPQELHQFVCQHGITVLNQTPSAFKAFIASYVANPLPDCLRYIIFGGEALEPSMLKPWYALREETLPQLVNMYGITETTVHVTYRALARHDVEQTTSPIGTRLPDLTLYLLDKYGQPVPSGAVGELYIGGAGVARG</sequence>
<dbReference type="Gene3D" id="3.40.50.980">
    <property type="match status" value="2"/>
</dbReference>
<gene>
    <name evidence="4" type="ORF">CKY01_22800</name>
</gene>
<name>A0A329VA87_9GAMM</name>
<dbReference type="Pfam" id="PF00501">
    <property type="entry name" value="AMP-binding"/>
    <property type="match status" value="1"/>
</dbReference>
<dbReference type="SUPFAM" id="SSF56801">
    <property type="entry name" value="Acetyl-CoA synthetase-like"/>
    <property type="match status" value="1"/>
</dbReference>
<dbReference type="InterPro" id="IPR000873">
    <property type="entry name" value="AMP-dep_synth/lig_dom"/>
</dbReference>
<dbReference type="RefSeq" id="WP_146747626.1">
    <property type="nucleotide sequence ID" value="NZ_CAWNWQ010000095.1"/>
</dbReference>
<dbReference type="InterPro" id="IPR020845">
    <property type="entry name" value="AMP-binding_CS"/>
</dbReference>
<dbReference type="GO" id="GO:0043041">
    <property type="term" value="P:amino acid activation for nonribosomal peptide biosynthetic process"/>
    <property type="evidence" value="ECO:0007669"/>
    <property type="project" value="TreeGrafter"/>
</dbReference>
<evidence type="ECO:0000259" key="3">
    <source>
        <dbReference type="Pfam" id="PF00501"/>
    </source>
</evidence>
<accession>A0A329VA87</accession>
<feature type="domain" description="AMP-dependent synthetase/ligase" evidence="3">
    <location>
        <begin position="1"/>
        <end position="287"/>
    </location>
</feature>
<evidence type="ECO:0000313" key="4">
    <source>
        <dbReference type="EMBL" id="RAW81456.1"/>
    </source>
</evidence>
<dbReference type="Gene3D" id="2.30.38.10">
    <property type="entry name" value="Luciferase, Domain 3"/>
    <property type="match status" value="1"/>
</dbReference>
<evidence type="ECO:0000313" key="5">
    <source>
        <dbReference type="Proteomes" id="UP000250870"/>
    </source>
</evidence>
<dbReference type="FunFam" id="3.40.50.980:FF:000002">
    <property type="entry name" value="Enterobactin synthetase component F"/>
    <property type="match status" value="1"/>
</dbReference>
<comment type="caution">
    <text evidence="4">The sequence shown here is derived from an EMBL/GenBank/DDBJ whole genome shotgun (WGS) entry which is preliminary data.</text>
</comment>
<dbReference type="PROSITE" id="PS00455">
    <property type="entry name" value="AMP_BINDING"/>
    <property type="match status" value="1"/>
</dbReference>
<evidence type="ECO:0000256" key="2">
    <source>
        <dbReference type="ARBA" id="ARBA00022450"/>
    </source>
</evidence>
<feature type="non-terminal residue" evidence="4">
    <location>
        <position position="1"/>
    </location>
</feature>